<comment type="caution">
    <text evidence="1">The sequence shown here is derived from an EMBL/GenBank/DDBJ whole genome shotgun (WGS) entry which is preliminary data.</text>
</comment>
<dbReference type="Proteomes" id="UP000807769">
    <property type="component" value="Unassembled WGS sequence"/>
</dbReference>
<name>A0A9P7JE49_9AGAM</name>
<dbReference type="GeneID" id="64624869"/>
<accession>A0A9P7JE49</accession>
<dbReference type="RefSeq" id="XP_041193733.1">
    <property type="nucleotide sequence ID" value="XM_041330852.1"/>
</dbReference>
<dbReference type="InterPro" id="IPR046521">
    <property type="entry name" value="DUF6698"/>
</dbReference>
<gene>
    <name evidence="1" type="ORF">BJ212DRAFT_1270055</name>
</gene>
<dbReference type="Pfam" id="PF20414">
    <property type="entry name" value="DUF6698"/>
    <property type="match status" value="1"/>
</dbReference>
<sequence length="131" mass="14819">MNLVQLNRGTDLAQGDDTAFLKLAVASWLNKGQPTPNPLISSWDKSGHGFYSDLTAELLCPVDFNWADKSTQEGIRNYKHDFQVTAHSWPTFMYKDGRYDHEDSMKGLFKGALLVRMFKHIFTSPSSASKM</sequence>
<dbReference type="AlphaFoldDB" id="A0A9P7JE49"/>
<reference evidence="1" key="1">
    <citation type="journal article" date="2020" name="New Phytol.">
        <title>Comparative genomics reveals dynamic genome evolution in host specialist ectomycorrhizal fungi.</title>
        <authorList>
            <person name="Lofgren L.A."/>
            <person name="Nguyen N.H."/>
            <person name="Vilgalys R."/>
            <person name="Ruytinx J."/>
            <person name="Liao H.L."/>
            <person name="Branco S."/>
            <person name="Kuo A."/>
            <person name="LaButti K."/>
            <person name="Lipzen A."/>
            <person name="Andreopoulos W."/>
            <person name="Pangilinan J."/>
            <person name="Riley R."/>
            <person name="Hundley H."/>
            <person name="Na H."/>
            <person name="Barry K."/>
            <person name="Grigoriev I.V."/>
            <person name="Stajich J.E."/>
            <person name="Kennedy P.G."/>
        </authorList>
    </citation>
    <scope>NUCLEOTIDE SEQUENCE</scope>
    <source>
        <strain evidence="1">MN1</strain>
    </source>
</reference>
<evidence type="ECO:0000313" key="1">
    <source>
        <dbReference type="EMBL" id="KAG1817491.1"/>
    </source>
</evidence>
<dbReference type="EMBL" id="JABBWG010000013">
    <property type="protein sequence ID" value="KAG1817491.1"/>
    <property type="molecule type" value="Genomic_DNA"/>
</dbReference>
<keyword evidence="2" id="KW-1185">Reference proteome</keyword>
<proteinExistence type="predicted"/>
<protein>
    <submittedName>
        <fullName evidence="1">Uncharacterized protein</fullName>
    </submittedName>
</protein>
<evidence type="ECO:0000313" key="2">
    <source>
        <dbReference type="Proteomes" id="UP000807769"/>
    </source>
</evidence>
<organism evidence="1 2">
    <name type="scientific">Suillus subaureus</name>
    <dbReference type="NCBI Taxonomy" id="48587"/>
    <lineage>
        <taxon>Eukaryota</taxon>
        <taxon>Fungi</taxon>
        <taxon>Dikarya</taxon>
        <taxon>Basidiomycota</taxon>
        <taxon>Agaricomycotina</taxon>
        <taxon>Agaricomycetes</taxon>
        <taxon>Agaricomycetidae</taxon>
        <taxon>Boletales</taxon>
        <taxon>Suillineae</taxon>
        <taxon>Suillaceae</taxon>
        <taxon>Suillus</taxon>
    </lineage>
</organism>
<dbReference type="OrthoDB" id="2680265at2759"/>